<protein>
    <submittedName>
        <fullName evidence="2">Uncharacterized protein</fullName>
    </submittedName>
</protein>
<proteinExistence type="predicted"/>
<feature type="compositionally biased region" description="Low complexity" evidence="1">
    <location>
        <begin position="221"/>
        <end position="232"/>
    </location>
</feature>
<reference evidence="2" key="1">
    <citation type="submission" date="2007-03" db="EMBL/GenBank/DDBJ databases">
        <authorList>
            <person name="Paulsen I."/>
        </authorList>
    </citation>
    <scope>NUCLEOTIDE SEQUENCE</scope>
    <source>
        <strain evidence="2">VEG</strain>
    </source>
</reference>
<evidence type="ECO:0000313" key="3">
    <source>
        <dbReference type="Proteomes" id="UP000002226"/>
    </source>
</evidence>
<evidence type="ECO:0000313" key="2">
    <source>
        <dbReference type="EMBL" id="ESS30028.1"/>
    </source>
</evidence>
<name>V4Z3K5_TOXGV</name>
<feature type="compositionally biased region" description="Polar residues" evidence="1">
    <location>
        <begin position="233"/>
        <end position="242"/>
    </location>
</feature>
<dbReference type="AlphaFoldDB" id="V4Z3K5"/>
<gene>
    <name evidence="2" type="ORF">TGVEG_358730</name>
</gene>
<keyword evidence="3" id="KW-1185">Reference proteome</keyword>
<dbReference type="Proteomes" id="UP000002226">
    <property type="component" value="Unassembled WGS sequence"/>
</dbReference>
<accession>V4Z3K5</accession>
<comment type="caution">
    <text evidence="2">The sequence shown here is derived from an EMBL/GenBank/DDBJ whole genome shotgun (WGS) entry which is preliminary data.</text>
</comment>
<organism evidence="2 3">
    <name type="scientific">Toxoplasma gondii (strain ATCC 50861 / VEG)</name>
    <dbReference type="NCBI Taxonomy" id="432359"/>
    <lineage>
        <taxon>Eukaryota</taxon>
        <taxon>Sar</taxon>
        <taxon>Alveolata</taxon>
        <taxon>Apicomplexa</taxon>
        <taxon>Conoidasida</taxon>
        <taxon>Coccidia</taxon>
        <taxon>Eucoccidiorida</taxon>
        <taxon>Eimeriorina</taxon>
        <taxon>Sarcocystidae</taxon>
        <taxon>Toxoplasma</taxon>
    </lineage>
</organism>
<sequence>MWGCGRSFRLCLRRWGYGRSFRGFSGCEGPPVGFTCPAGVASSVLSPSFPSDLGASISSFSGGKAAGGPELASAVSEGADVLSAGLDAGGEARPGARIGSLFLSALSDSAATSGRFLPSMASSPFSSAPASSGAFPSSDESSPRATAAAGFSGSFRSFSVAFSLGAPFAPLAPAAFPEACGGSSSVSCFFGAASFFSAPRAFGLKSASARGETPALSARGSSAASPVSATSAEGSSSGNSAPDCSEGGDIPPASTRTSMRTLQTLGVSVSYERHL</sequence>
<dbReference type="VEuPathDB" id="ToxoDB:TGVEG_358730"/>
<feature type="region of interest" description="Disordered" evidence="1">
    <location>
        <begin position="216"/>
        <end position="262"/>
    </location>
</feature>
<evidence type="ECO:0000256" key="1">
    <source>
        <dbReference type="SAM" id="MobiDB-lite"/>
    </source>
</evidence>
<dbReference type="EMBL" id="AAYL02000268">
    <property type="protein sequence ID" value="ESS30028.1"/>
    <property type="molecule type" value="Genomic_DNA"/>
</dbReference>